<keyword evidence="2" id="KW-0238">DNA-binding</keyword>
<dbReference type="SMART" id="SM00389">
    <property type="entry name" value="HOX"/>
    <property type="match status" value="1"/>
</dbReference>
<dbReference type="Gene3D" id="3.40.50.720">
    <property type="entry name" value="NAD(P)-binding Rossmann-like Domain"/>
    <property type="match status" value="1"/>
</dbReference>
<sequence>IFRVKLSVPDTRNTQRQRAAMGRPPSNGGPAFRFTQSEVSEMEAILQQHNNTMPAREVLVALADKFSESAERKGKIAVQMKQVWNWFQNRRYAIRAKSSKVLGKLNVSPMSRDDSNPVRNVPQGPQPIAAPIHAPSAQGSGKGTSENSIFEFEAKSGRDGAWYDVANFLSHRYLETGDPEVLVRFAGFGPEEDEWVNVRKHVRQRSLPCESSECVAVLPGDLILCFQEGKEQALYFDAHVLMLKDEDMMFLVRYVHDQSEEIVPLRKVCRRPETDYRLQQLHAVNEAASAEQKKMMQKQQNTDAASAPQRFVTSCRAVVLPRFGGPEVLELRPNVNVPDLKPHEVLVRTRAVSINPLDTRMRSGYGRSIFEPLLPLILGRDISGEVAAVGDSVRGLSIGQEVFGALHPTAVREASVIPFAALTAWRALKSTARIAEGQRVLVVGGGGAVGLAAIQISVAQGCYVTTTCGKQSIDRVLAAGAEQAVDYTEDIELVIKGKFDAVLDTIGGPETERISINFLKRGGHYMTLQGEAASLTDRYGIAFGLPVATAVLLKKQNLYRCSHGIEYWWTYMRADSEGLFEIRKLSEAGKLNIPVEKTFPITQVIEAHEAKEKKQIHGKNFTAKLH</sequence>
<feature type="DNA-binding region" description="Homeobox" evidence="2">
    <location>
        <begin position="35"/>
        <end position="98"/>
    </location>
</feature>
<feature type="region of interest" description="Disordered" evidence="3">
    <location>
        <begin position="106"/>
        <end position="145"/>
    </location>
</feature>
<dbReference type="PROSITE" id="PS50071">
    <property type="entry name" value="HOMEOBOX_2"/>
    <property type="match status" value="1"/>
</dbReference>
<evidence type="ECO:0000256" key="2">
    <source>
        <dbReference type="PROSITE-ProRule" id="PRU00108"/>
    </source>
</evidence>
<feature type="region of interest" description="Disordered" evidence="3">
    <location>
        <begin position="8"/>
        <end position="31"/>
    </location>
</feature>
<dbReference type="SUPFAM" id="SSF50129">
    <property type="entry name" value="GroES-like"/>
    <property type="match status" value="1"/>
</dbReference>
<dbReference type="PANTHER" id="PTHR33827:SF7">
    <property type="entry name" value="PROTEIN SAWADEE HOMEODOMAIN HOMOLOG 2"/>
    <property type="match status" value="1"/>
</dbReference>
<dbReference type="InterPro" id="IPR032001">
    <property type="entry name" value="SAWADEE_dom"/>
</dbReference>
<dbReference type="GO" id="GO:0003677">
    <property type="term" value="F:DNA binding"/>
    <property type="evidence" value="ECO:0007669"/>
    <property type="project" value="UniProtKB-UniRule"/>
</dbReference>
<dbReference type="AlphaFoldDB" id="A0A4Y1RBV8"/>
<dbReference type="Pfam" id="PF08240">
    <property type="entry name" value="ADH_N"/>
    <property type="match status" value="1"/>
</dbReference>
<dbReference type="GO" id="GO:0005634">
    <property type="term" value="C:nucleus"/>
    <property type="evidence" value="ECO:0007669"/>
    <property type="project" value="UniProtKB-SubCell"/>
</dbReference>
<dbReference type="SUPFAM" id="SSF51735">
    <property type="entry name" value="NAD(P)-binding Rossmann-fold domains"/>
    <property type="match status" value="1"/>
</dbReference>
<dbReference type="InterPro" id="IPR013154">
    <property type="entry name" value="ADH-like_N"/>
</dbReference>
<dbReference type="CDD" id="cd00086">
    <property type="entry name" value="homeodomain"/>
    <property type="match status" value="1"/>
</dbReference>
<evidence type="ECO:0000259" key="4">
    <source>
        <dbReference type="PROSITE" id="PS50071"/>
    </source>
</evidence>
<dbReference type="GO" id="GO:0003682">
    <property type="term" value="F:chromatin binding"/>
    <property type="evidence" value="ECO:0007669"/>
    <property type="project" value="InterPro"/>
</dbReference>
<dbReference type="SMART" id="SM00829">
    <property type="entry name" value="PKS_ER"/>
    <property type="match status" value="1"/>
</dbReference>
<keyword evidence="2" id="KW-0539">Nucleus</keyword>
<dbReference type="GO" id="GO:0016491">
    <property type="term" value="F:oxidoreductase activity"/>
    <property type="evidence" value="ECO:0007669"/>
    <property type="project" value="InterPro"/>
</dbReference>
<organism evidence="5">
    <name type="scientific">Prunus dulcis</name>
    <name type="common">Almond</name>
    <name type="synonym">Amygdalus dulcis</name>
    <dbReference type="NCBI Taxonomy" id="3755"/>
    <lineage>
        <taxon>Eukaryota</taxon>
        <taxon>Viridiplantae</taxon>
        <taxon>Streptophyta</taxon>
        <taxon>Embryophyta</taxon>
        <taxon>Tracheophyta</taxon>
        <taxon>Spermatophyta</taxon>
        <taxon>Magnoliopsida</taxon>
        <taxon>eudicotyledons</taxon>
        <taxon>Gunneridae</taxon>
        <taxon>Pentapetalae</taxon>
        <taxon>rosids</taxon>
        <taxon>fabids</taxon>
        <taxon>Rosales</taxon>
        <taxon>Rosaceae</taxon>
        <taxon>Amygdaloideae</taxon>
        <taxon>Amygdaleae</taxon>
        <taxon>Prunus</taxon>
    </lineage>
</organism>
<dbReference type="InterPro" id="IPR001356">
    <property type="entry name" value="HD"/>
</dbReference>
<evidence type="ECO:0000313" key="5">
    <source>
        <dbReference type="EMBL" id="BBH01719.1"/>
    </source>
</evidence>
<dbReference type="Pfam" id="PF16719">
    <property type="entry name" value="SAWADEE"/>
    <property type="match status" value="1"/>
</dbReference>
<dbReference type="Gene3D" id="1.10.10.60">
    <property type="entry name" value="Homeodomain-like"/>
    <property type="match status" value="1"/>
</dbReference>
<dbReference type="InterPro" id="IPR039276">
    <property type="entry name" value="SHH1/2"/>
</dbReference>
<evidence type="ECO:0000256" key="3">
    <source>
        <dbReference type="SAM" id="MobiDB-lite"/>
    </source>
</evidence>
<reference evidence="5" key="1">
    <citation type="journal article" date="2019" name="Science">
        <title>Mutation of a bHLH transcription factor allowed almond domestication.</title>
        <authorList>
            <person name="Sanchez-Perez R."/>
            <person name="Pavan S."/>
            <person name="Mazzeo R."/>
            <person name="Moldovan C."/>
            <person name="Aiese Cigliano R."/>
            <person name="Del Cueto J."/>
            <person name="Ricciardi F."/>
            <person name="Lotti C."/>
            <person name="Ricciardi L."/>
            <person name="Dicenta F."/>
            <person name="Lopez-Marques R.L."/>
            <person name="Lindberg Moller B."/>
        </authorList>
    </citation>
    <scope>NUCLEOTIDE SEQUENCE</scope>
</reference>
<dbReference type="SUPFAM" id="SSF46689">
    <property type="entry name" value="Homeodomain-like"/>
    <property type="match status" value="1"/>
</dbReference>
<dbReference type="EMBL" id="AP019300">
    <property type="protein sequence ID" value="BBH01719.1"/>
    <property type="molecule type" value="Genomic_DNA"/>
</dbReference>
<comment type="subcellular location">
    <subcellularLocation>
        <location evidence="1 2">Nucleus</location>
    </subcellularLocation>
</comment>
<dbReference type="InterPro" id="IPR036291">
    <property type="entry name" value="NAD(P)-bd_dom_sf"/>
</dbReference>
<name>A0A4Y1RBV8_PRUDU</name>
<dbReference type="InterPro" id="IPR020843">
    <property type="entry name" value="ER"/>
</dbReference>
<dbReference type="InterPro" id="IPR011032">
    <property type="entry name" value="GroES-like_sf"/>
</dbReference>
<feature type="domain" description="Homeobox" evidence="4">
    <location>
        <begin position="33"/>
        <end position="97"/>
    </location>
</feature>
<dbReference type="InterPro" id="IPR009057">
    <property type="entry name" value="Homeodomain-like_sf"/>
</dbReference>
<dbReference type="Gene3D" id="3.90.180.10">
    <property type="entry name" value="Medium-chain alcohol dehydrogenases, catalytic domain"/>
    <property type="match status" value="1"/>
</dbReference>
<dbReference type="Gene3D" id="2.30.30.140">
    <property type="match status" value="1"/>
</dbReference>
<accession>A0A4Y1RBV8</accession>
<feature type="non-terminal residue" evidence="5">
    <location>
        <position position="1"/>
    </location>
</feature>
<dbReference type="Pfam" id="PF13602">
    <property type="entry name" value="ADH_zinc_N_2"/>
    <property type="match status" value="1"/>
</dbReference>
<dbReference type="Gene3D" id="2.40.50.40">
    <property type="match status" value="1"/>
</dbReference>
<gene>
    <name evidence="5" type="ORF">Prudu_012083</name>
</gene>
<protein>
    <submittedName>
        <fullName evidence="5">Sequence-specific DNA binding transcription factor</fullName>
    </submittedName>
</protein>
<proteinExistence type="predicted"/>
<keyword evidence="2" id="KW-0371">Homeobox</keyword>
<dbReference type="PANTHER" id="PTHR33827">
    <property type="entry name" value="PROTEIN SAWADEE HOMEODOMAIN HOMOLOG 2"/>
    <property type="match status" value="1"/>
</dbReference>
<evidence type="ECO:0000256" key="1">
    <source>
        <dbReference type="ARBA" id="ARBA00004123"/>
    </source>
</evidence>